<evidence type="ECO:0000313" key="5">
    <source>
        <dbReference type="Proteomes" id="UP001549313"/>
    </source>
</evidence>
<sequence length="196" mass="21782">MSQNDRVNLEQSTVLLIDDNPQALDMLGSIFQGFGVKEQIKCPSATEGKRIIQHRSVDLIVIDCADPEMDSYAFARWLRRETPAPLRFIPVMLLTGHASEAKVQEGRDCGVSFVVTKPLTPAVLLKRILWLAGDEREFVESPNYVGPDRRVRNFGPPLGVAGRRKDDLSAHVGAAVEANMDQSDIDMLMKPQRVAL</sequence>
<evidence type="ECO:0000259" key="3">
    <source>
        <dbReference type="PROSITE" id="PS50110"/>
    </source>
</evidence>
<dbReference type="EMBL" id="JBEPTF010000004">
    <property type="protein sequence ID" value="MET4685120.1"/>
    <property type="molecule type" value="Genomic_DNA"/>
</dbReference>
<dbReference type="PROSITE" id="PS50110">
    <property type="entry name" value="RESPONSE_REGULATORY"/>
    <property type="match status" value="1"/>
</dbReference>
<dbReference type="CDD" id="cd00156">
    <property type="entry name" value="REC"/>
    <property type="match status" value="1"/>
</dbReference>
<dbReference type="RefSeq" id="WP_354090075.1">
    <property type="nucleotide sequence ID" value="NZ_JBEPTF010000004.1"/>
</dbReference>
<evidence type="ECO:0000256" key="2">
    <source>
        <dbReference type="PROSITE-ProRule" id="PRU00169"/>
    </source>
</evidence>
<keyword evidence="1 2" id="KW-0597">Phosphoprotein</keyword>
<feature type="modified residue" description="4-aspartylphosphate" evidence="2">
    <location>
        <position position="63"/>
    </location>
</feature>
<organism evidence="4 5">
    <name type="scientific">Brevundimonas faecalis</name>
    <dbReference type="NCBI Taxonomy" id="947378"/>
    <lineage>
        <taxon>Bacteria</taxon>
        <taxon>Pseudomonadati</taxon>
        <taxon>Pseudomonadota</taxon>
        <taxon>Alphaproteobacteria</taxon>
        <taxon>Caulobacterales</taxon>
        <taxon>Caulobacteraceae</taxon>
        <taxon>Brevundimonas</taxon>
    </lineage>
</organism>
<dbReference type="Pfam" id="PF00072">
    <property type="entry name" value="Response_reg"/>
    <property type="match status" value="1"/>
</dbReference>
<dbReference type="Proteomes" id="UP001549313">
    <property type="component" value="Unassembled WGS sequence"/>
</dbReference>
<evidence type="ECO:0000256" key="1">
    <source>
        <dbReference type="ARBA" id="ARBA00022553"/>
    </source>
</evidence>
<feature type="domain" description="Response regulatory" evidence="3">
    <location>
        <begin position="13"/>
        <end position="132"/>
    </location>
</feature>
<dbReference type="PANTHER" id="PTHR44591">
    <property type="entry name" value="STRESS RESPONSE REGULATOR PROTEIN 1"/>
    <property type="match status" value="1"/>
</dbReference>
<reference evidence="4 5" key="1">
    <citation type="submission" date="2024-06" db="EMBL/GenBank/DDBJ databases">
        <title>Sorghum-associated microbial communities from plants grown in Nebraska, USA.</title>
        <authorList>
            <person name="Schachtman D."/>
        </authorList>
    </citation>
    <scope>NUCLEOTIDE SEQUENCE [LARGE SCALE GENOMIC DNA]</scope>
    <source>
        <strain evidence="4 5">2814</strain>
    </source>
</reference>
<dbReference type="SUPFAM" id="SSF52172">
    <property type="entry name" value="CheY-like"/>
    <property type="match status" value="1"/>
</dbReference>
<dbReference type="Gene3D" id="3.40.50.2300">
    <property type="match status" value="1"/>
</dbReference>
<gene>
    <name evidence="4" type="ORF">ABIE19_003069</name>
</gene>
<evidence type="ECO:0000313" key="4">
    <source>
        <dbReference type="EMBL" id="MET4685120.1"/>
    </source>
</evidence>
<dbReference type="PANTHER" id="PTHR44591:SF3">
    <property type="entry name" value="RESPONSE REGULATORY DOMAIN-CONTAINING PROTEIN"/>
    <property type="match status" value="1"/>
</dbReference>
<accession>A0ABV2RF75</accession>
<dbReference type="SMART" id="SM00448">
    <property type="entry name" value="REC"/>
    <property type="match status" value="1"/>
</dbReference>
<proteinExistence type="predicted"/>
<dbReference type="InterPro" id="IPR011006">
    <property type="entry name" value="CheY-like_superfamily"/>
</dbReference>
<dbReference type="InterPro" id="IPR001789">
    <property type="entry name" value="Sig_transdc_resp-reg_receiver"/>
</dbReference>
<name>A0ABV2RF75_9CAUL</name>
<protein>
    <submittedName>
        <fullName evidence="4">CheY-like chemotaxis protein</fullName>
    </submittedName>
</protein>
<dbReference type="InterPro" id="IPR050595">
    <property type="entry name" value="Bact_response_regulator"/>
</dbReference>
<comment type="caution">
    <text evidence="4">The sequence shown here is derived from an EMBL/GenBank/DDBJ whole genome shotgun (WGS) entry which is preliminary data.</text>
</comment>
<keyword evidence="5" id="KW-1185">Reference proteome</keyword>